<evidence type="ECO:0000256" key="6">
    <source>
        <dbReference type="ARBA" id="ARBA00023136"/>
    </source>
</evidence>
<proteinExistence type="predicted"/>
<keyword evidence="7" id="KW-0012">Acyltransferase</keyword>
<evidence type="ECO:0000256" key="1">
    <source>
        <dbReference type="ARBA" id="ARBA00004651"/>
    </source>
</evidence>
<keyword evidence="3" id="KW-0808">Transferase</keyword>
<dbReference type="InterPro" id="IPR050879">
    <property type="entry name" value="Acyltransferase_3"/>
</dbReference>
<dbReference type="Proteomes" id="UP000295681">
    <property type="component" value="Unassembled WGS sequence"/>
</dbReference>
<dbReference type="EMBL" id="PUFI01000007">
    <property type="protein sequence ID" value="TDG69046.1"/>
    <property type="molecule type" value="Genomic_DNA"/>
</dbReference>
<dbReference type="PANTHER" id="PTHR23028:SF53">
    <property type="entry name" value="ACYL_TRANSF_3 DOMAIN-CONTAINING PROTEIN"/>
    <property type="match status" value="1"/>
</dbReference>
<reference evidence="10 11" key="1">
    <citation type="journal article" date="2019" name="Appl. Microbiol. Biotechnol.">
        <title>Uncovering carbohydrate metabolism through a genotype-phenotype association study of 56 lactic acid bacteria genomes.</title>
        <authorList>
            <person name="Buron-Moles G."/>
            <person name="Chailyan A."/>
            <person name="Dolejs I."/>
            <person name="Forster J."/>
            <person name="Miks M.H."/>
        </authorList>
    </citation>
    <scope>NUCLEOTIDE SEQUENCE [LARGE SCALE GENOMIC DNA]</scope>
    <source>
        <strain evidence="10 11">ATCC 700006</strain>
    </source>
</reference>
<evidence type="ECO:0000256" key="5">
    <source>
        <dbReference type="ARBA" id="ARBA00022989"/>
    </source>
</evidence>
<feature type="transmembrane region" description="Helical" evidence="8">
    <location>
        <begin position="174"/>
        <end position="194"/>
    </location>
</feature>
<keyword evidence="6 8" id="KW-0472">Membrane</keyword>
<dbReference type="InterPro" id="IPR002656">
    <property type="entry name" value="Acyl_transf_3_dom"/>
</dbReference>
<dbReference type="PANTHER" id="PTHR23028">
    <property type="entry name" value="ACETYLTRANSFERASE"/>
    <property type="match status" value="1"/>
</dbReference>
<name>A0A4R5NB20_9LACO</name>
<feature type="transmembrane region" description="Helical" evidence="8">
    <location>
        <begin position="12"/>
        <end position="33"/>
    </location>
</feature>
<dbReference type="Gene3D" id="3.40.50.1110">
    <property type="entry name" value="SGNH hydrolase"/>
    <property type="match status" value="1"/>
</dbReference>
<evidence type="ECO:0000313" key="10">
    <source>
        <dbReference type="EMBL" id="TDG69046.1"/>
    </source>
</evidence>
<dbReference type="GO" id="GO:0016747">
    <property type="term" value="F:acyltransferase activity, transferring groups other than amino-acyl groups"/>
    <property type="evidence" value="ECO:0007669"/>
    <property type="project" value="InterPro"/>
</dbReference>
<protein>
    <recommendedName>
        <fullName evidence="9">Acyltransferase 3 domain-containing protein</fullName>
    </recommendedName>
</protein>
<feature type="transmembrane region" description="Helical" evidence="8">
    <location>
        <begin position="82"/>
        <end position="101"/>
    </location>
</feature>
<feature type="transmembrane region" description="Helical" evidence="8">
    <location>
        <begin position="240"/>
        <end position="259"/>
    </location>
</feature>
<dbReference type="Pfam" id="PF01757">
    <property type="entry name" value="Acyl_transf_3"/>
    <property type="match status" value="1"/>
</dbReference>
<dbReference type="GO" id="GO:0005886">
    <property type="term" value="C:plasma membrane"/>
    <property type="evidence" value="ECO:0007669"/>
    <property type="project" value="UniProtKB-SubCell"/>
</dbReference>
<keyword evidence="2" id="KW-1003">Cell membrane</keyword>
<sequence>MNLLNGRQWGKRYITGLDGLRAFAVIGVLLFHLMPTKVVGGWLGVPLFFVISGYLITDLLVQEFDKDQYIGTYQFYLRRLRRLYPALVVMLIVTTIVILLFTPDLQYNLRYVVLTNLFYVYNFWSISHGESYFQQFGGASPFTHLWSLSIEGQFYLVWPFIINFLLKHRVKRRVISIGLAFMAVVSALLMALLYQPDMINRVYYGTDTRLFAILLGTALAFMWPSDRLSHFIDQQSKQRLNIIGAIALVLMIFGILYINGQHPSTYYGMMFLFTLIATVLIAIVVHPASIWSQWLDNGFLNYLGKRSYSIYLYQLPVFVFYERLIPHFRPNMWHNVIELILVLLLSEVSYRYIEQPFRRGADFQNVWYWLTASRNRFFGTGIVSIIMIFFVAQGLTSHRAGISMPKTHLQKELSRNQERIAQQNKVAEQQNQLKGAGPRQHIKKQPLTQNDLKMIKKYQLKKADYQIFKALNFKAVGDSVMLDTAPYLQEINNHFIVDAKVGRQTHDAVSIVGNWSDTDNLAPNILVGIGTNGTIKQQELEQMMQSFGRKRQVFWVNSYVPNRPWQDENNQLLKKANRQYKNLHVIDWYSKAKQHPEWFASDGVHPEPEGNRQYVRLLVETTAAIYHD</sequence>
<feature type="transmembrane region" description="Helical" evidence="8">
    <location>
        <begin position="377"/>
        <end position="396"/>
    </location>
</feature>
<dbReference type="CDD" id="cd01840">
    <property type="entry name" value="SGNH_hydrolase_yrhL_like"/>
    <property type="match status" value="1"/>
</dbReference>
<evidence type="ECO:0000256" key="4">
    <source>
        <dbReference type="ARBA" id="ARBA00022692"/>
    </source>
</evidence>
<evidence type="ECO:0000256" key="2">
    <source>
        <dbReference type="ARBA" id="ARBA00022475"/>
    </source>
</evidence>
<comment type="subcellular location">
    <subcellularLocation>
        <location evidence="1">Cell membrane</location>
        <topology evidence="1">Multi-pass membrane protein</topology>
    </subcellularLocation>
</comment>
<feature type="domain" description="Acyltransferase 3" evidence="9">
    <location>
        <begin position="15"/>
        <end position="345"/>
    </location>
</feature>
<dbReference type="SUPFAM" id="SSF52266">
    <property type="entry name" value="SGNH hydrolase"/>
    <property type="match status" value="1"/>
</dbReference>
<gene>
    <name evidence="10" type="ORF">C5L23_001177</name>
</gene>
<organism evidence="10 11">
    <name type="scientific">Leuconostoc fallax</name>
    <dbReference type="NCBI Taxonomy" id="1251"/>
    <lineage>
        <taxon>Bacteria</taxon>
        <taxon>Bacillati</taxon>
        <taxon>Bacillota</taxon>
        <taxon>Bacilli</taxon>
        <taxon>Lactobacillales</taxon>
        <taxon>Lactobacillaceae</taxon>
        <taxon>Leuconostoc</taxon>
    </lineage>
</organism>
<keyword evidence="11" id="KW-1185">Reference proteome</keyword>
<evidence type="ECO:0000313" key="11">
    <source>
        <dbReference type="Proteomes" id="UP000295681"/>
    </source>
</evidence>
<dbReference type="InterPro" id="IPR036514">
    <property type="entry name" value="SGNH_hydro_sf"/>
</dbReference>
<evidence type="ECO:0000256" key="7">
    <source>
        <dbReference type="ARBA" id="ARBA00023315"/>
    </source>
</evidence>
<accession>A0A4R5NB20</accession>
<keyword evidence="5 8" id="KW-1133">Transmembrane helix</keyword>
<evidence type="ECO:0000256" key="8">
    <source>
        <dbReference type="SAM" id="Phobius"/>
    </source>
</evidence>
<evidence type="ECO:0000259" key="9">
    <source>
        <dbReference type="Pfam" id="PF01757"/>
    </source>
</evidence>
<keyword evidence="4 8" id="KW-0812">Transmembrane</keyword>
<feature type="transmembrane region" description="Helical" evidence="8">
    <location>
        <begin position="145"/>
        <end position="162"/>
    </location>
</feature>
<dbReference type="GO" id="GO:0009103">
    <property type="term" value="P:lipopolysaccharide biosynthetic process"/>
    <property type="evidence" value="ECO:0007669"/>
    <property type="project" value="TreeGrafter"/>
</dbReference>
<evidence type="ECO:0000256" key="3">
    <source>
        <dbReference type="ARBA" id="ARBA00022679"/>
    </source>
</evidence>
<dbReference type="STRING" id="907931.GCA_000165675_01341"/>
<feature type="transmembrane region" description="Helical" evidence="8">
    <location>
        <begin position="39"/>
        <end position="61"/>
    </location>
</feature>
<comment type="caution">
    <text evidence="10">The sequence shown here is derived from an EMBL/GenBank/DDBJ whole genome shotgun (WGS) entry which is preliminary data.</text>
</comment>
<dbReference type="RefSeq" id="WP_133264232.1">
    <property type="nucleotide sequence ID" value="NZ_JAGYGP010000004.1"/>
</dbReference>
<feature type="transmembrane region" description="Helical" evidence="8">
    <location>
        <begin position="206"/>
        <end position="225"/>
    </location>
</feature>
<feature type="transmembrane region" description="Helical" evidence="8">
    <location>
        <begin position="266"/>
        <end position="288"/>
    </location>
</feature>
<dbReference type="AlphaFoldDB" id="A0A4R5NB20"/>